<organism evidence="6 7">
    <name type="scientific">Mangrovibacter plantisponsor</name>
    <dbReference type="NCBI Taxonomy" id="451513"/>
    <lineage>
        <taxon>Bacteria</taxon>
        <taxon>Pseudomonadati</taxon>
        <taxon>Pseudomonadota</taxon>
        <taxon>Gammaproteobacteria</taxon>
        <taxon>Enterobacterales</taxon>
        <taxon>Enterobacteriaceae</taxon>
        <taxon>Mangrovibacter</taxon>
    </lineage>
</organism>
<dbReference type="GO" id="GO:0016301">
    <property type="term" value="F:kinase activity"/>
    <property type="evidence" value="ECO:0007669"/>
    <property type="project" value="UniProtKB-KW"/>
</dbReference>
<keyword evidence="1" id="KW-0808">Transferase</keyword>
<evidence type="ECO:0000256" key="4">
    <source>
        <dbReference type="ARBA" id="ARBA00022840"/>
    </source>
</evidence>
<keyword evidence="7" id="KW-1185">Reference proteome</keyword>
<dbReference type="GO" id="GO:0005524">
    <property type="term" value="F:ATP binding"/>
    <property type="evidence" value="ECO:0007669"/>
    <property type="project" value="UniProtKB-KW"/>
</dbReference>
<dbReference type="PANTHER" id="PTHR43527">
    <property type="entry name" value="4-DIPHOSPHOCYTIDYL-2-C-METHYL-D-ERYTHRITOL KINASE, CHLOROPLASTIC"/>
    <property type="match status" value="1"/>
</dbReference>
<dbReference type="PANTHER" id="PTHR43527:SF1">
    <property type="entry name" value="L-THREONINE KINASE"/>
    <property type="match status" value="1"/>
</dbReference>
<sequence>MLCLLADLCWPRRPYHIKETKLAEARCPASCGELLQGWILGGEKLVSCPVDWFSTVCVVDGTPLPSERPLMRAALGAVLRYAGLPAQRAGTLRITFDSTIPLAKGMASSTADIAATAVATARHLAIPLPIEALAALCVSLEPTDSTLFPGLTLFDHLTGTTTVPCGGLPGCEILLLESPNQLRTADFHQRDLRAILQESAPALNRAWHLLQQACKTDNPWLLGEATTLSAVASQQFLAKPGFDALRNIVEGNNLFGINVAHSGSVVGLLLDSHHHDVEKVTWQITNHAALAHHWPRHYLLRLIAGGVE</sequence>
<comment type="caution">
    <text evidence="6">The sequence shown here is derived from an EMBL/GenBank/DDBJ whole genome shotgun (WGS) entry which is preliminary data.</text>
</comment>
<reference evidence="6 7" key="1">
    <citation type="submission" date="2018-05" db="EMBL/GenBank/DDBJ databases">
        <title>Genomic Encyclopedia of Type Strains, Phase IV (KMG-IV): sequencing the most valuable type-strain genomes for metagenomic binning, comparative biology and taxonomic classification.</title>
        <authorList>
            <person name="Goeker M."/>
        </authorList>
    </citation>
    <scope>NUCLEOTIDE SEQUENCE [LARGE SCALE GENOMIC DNA]</scope>
    <source>
        <strain evidence="6 7">DSM 19579</strain>
    </source>
</reference>
<dbReference type="Proteomes" id="UP000246744">
    <property type="component" value="Unassembled WGS sequence"/>
</dbReference>
<dbReference type="PIRSF" id="PIRSF033887">
    <property type="entry name" value="PduX"/>
    <property type="match status" value="1"/>
</dbReference>
<feature type="domain" description="GHMP kinase N-terminal" evidence="5">
    <location>
        <begin position="73"/>
        <end position="141"/>
    </location>
</feature>
<dbReference type="InterPro" id="IPR014721">
    <property type="entry name" value="Ribsml_uS5_D2-typ_fold_subgr"/>
</dbReference>
<dbReference type="Gene3D" id="3.30.230.10">
    <property type="match status" value="1"/>
</dbReference>
<dbReference type="InterPro" id="IPR020568">
    <property type="entry name" value="Ribosomal_Su5_D2-typ_SF"/>
</dbReference>
<evidence type="ECO:0000256" key="2">
    <source>
        <dbReference type="ARBA" id="ARBA00022741"/>
    </source>
</evidence>
<dbReference type="EMBL" id="QGTS01000002">
    <property type="protein sequence ID" value="PWW11567.1"/>
    <property type="molecule type" value="Genomic_DNA"/>
</dbReference>
<evidence type="ECO:0000256" key="3">
    <source>
        <dbReference type="ARBA" id="ARBA00022777"/>
    </source>
</evidence>
<dbReference type="InterPro" id="IPR006204">
    <property type="entry name" value="GHMP_kinase_N_dom"/>
</dbReference>
<keyword evidence="3 6" id="KW-0418">Kinase</keyword>
<dbReference type="Pfam" id="PF00288">
    <property type="entry name" value="GHMP_kinases_N"/>
    <property type="match status" value="1"/>
</dbReference>
<keyword evidence="4" id="KW-0067">ATP-binding</keyword>
<evidence type="ECO:0000259" key="5">
    <source>
        <dbReference type="Pfam" id="PF00288"/>
    </source>
</evidence>
<accession>A0A317Q5X6</accession>
<gene>
    <name evidence="6" type="ORF">DES37_102174</name>
</gene>
<evidence type="ECO:0000313" key="6">
    <source>
        <dbReference type="EMBL" id="PWW11567.1"/>
    </source>
</evidence>
<name>A0A317Q5X6_9ENTR</name>
<dbReference type="AlphaFoldDB" id="A0A317Q5X6"/>
<evidence type="ECO:0000313" key="7">
    <source>
        <dbReference type="Proteomes" id="UP000246744"/>
    </source>
</evidence>
<proteinExistence type="predicted"/>
<evidence type="ECO:0000256" key="1">
    <source>
        <dbReference type="ARBA" id="ARBA00022679"/>
    </source>
</evidence>
<dbReference type="InterPro" id="IPR012363">
    <property type="entry name" value="PduX"/>
</dbReference>
<keyword evidence="2" id="KW-0547">Nucleotide-binding</keyword>
<protein>
    <submittedName>
        <fullName evidence="6">Threonine kinase</fullName>
    </submittedName>
</protein>
<dbReference type="SUPFAM" id="SSF54211">
    <property type="entry name" value="Ribosomal protein S5 domain 2-like"/>
    <property type="match status" value="1"/>
</dbReference>